<feature type="domain" description="TPM" evidence="2">
    <location>
        <begin position="43"/>
        <end position="166"/>
    </location>
</feature>
<protein>
    <submittedName>
        <fullName evidence="3">TPM domain-containing protein</fullName>
    </submittedName>
</protein>
<dbReference type="InterPro" id="IPR007621">
    <property type="entry name" value="TPM_dom"/>
</dbReference>
<dbReference type="PANTHER" id="PTHR30373:SF2">
    <property type="entry name" value="UPF0603 PROTEIN YGCG"/>
    <property type="match status" value="1"/>
</dbReference>
<evidence type="ECO:0000259" key="2">
    <source>
        <dbReference type="Pfam" id="PF04536"/>
    </source>
</evidence>
<dbReference type="EMBL" id="JAOZEV010000010">
    <property type="protein sequence ID" value="MCV9933298.1"/>
    <property type="molecule type" value="Genomic_DNA"/>
</dbReference>
<dbReference type="Proteomes" id="UP001151133">
    <property type="component" value="Unassembled WGS sequence"/>
</dbReference>
<comment type="caution">
    <text evidence="3">The sequence shown here is derived from an EMBL/GenBank/DDBJ whole genome shotgun (WGS) entry which is preliminary data.</text>
</comment>
<reference evidence="3" key="1">
    <citation type="submission" date="2022-10" db="EMBL/GenBank/DDBJ databases">
        <title>Two novel species of Flavobacterium.</title>
        <authorList>
            <person name="Liu Q."/>
            <person name="Xin Y.-H."/>
        </authorList>
    </citation>
    <scope>NUCLEOTIDE SEQUENCE</scope>
    <source>
        <strain evidence="3">LS1R47</strain>
    </source>
</reference>
<sequence>MKKTFFIITITLFSLNSFFAQTNKTAIPNSEAQNIFSKTYNYVNDFEKILAPNQIEALKNTLQSYETSSGHKIIVVTTSSIQPYTSIPEYSLGLNTYLANQLKLNTTVLVILSKGLRQIQVQGSEQISNKLNYDEIKSIISSTAIPEFKKGDYHKGLEETVNQIIKKLK</sequence>
<dbReference type="PANTHER" id="PTHR30373">
    <property type="entry name" value="UPF0603 PROTEIN YGCG"/>
    <property type="match status" value="1"/>
</dbReference>
<organism evidence="3 4">
    <name type="scientific">Flavobacterium frigoritolerans</name>
    <dbReference type="NCBI Taxonomy" id="2987686"/>
    <lineage>
        <taxon>Bacteria</taxon>
        <taxon>Pseudomonadati</taxon>
        <taxon>Bacteroidota</taxon>
        <taxon>Flavobacteriia</taxon>
        <taxon>Flavobacteriales</taxon>
        <taxon>Flavobacteriaceae</taxon>
        <taxon>Flavobacterium</taxon>
    </lineage>
</organism>
<keyword evidence="1" id="KW-0732">Signal</keyword>
<feature type="chain" id="PRO_5040835988" evidence="1">
    <location>
        <begin position="20"/>
        <end position="169"/>
    </location>
</feature>
<dbReference type="Gene3D" id="3.10.310.50">
    <property type="match status" value="1"/>
</dbReference>
<dbReference type="Pfam" id="PF04536">
    <property type="entry name" value="TPM_phosphatase"/>
    <property type="match status" value="1"/>
</dbReference>
<evidence type="ECO:0000313" key="4">
    <source>
        <dbReference type="Proteomes" id="UP001151133"/>
    </source>
</evidence>
<dbReference type="RefSeq" id="WP_264287527.1">
    <property type="nucleotide sequence ID" value="NZ_JAOZEV010000010.1"/>
</dbReference>
<evidence type="ECO:0000256" key="1">
    <source>
        <dbReference type="SAM" id="SignalP"/>
    </source>
</evidence>
<keyword evidence="4" id="KW-1185">Reference proteome</keyword>
<gene>
    <name evidence="3" type="ORF">OIU80_13490</name>
</gene>
<accession>A0A9X3C8V6</accession>
<evidence type="ECO:0000313" key="3">
    <source>
        <dbReference type="EMBL" id="MCV9933298.1"/>
    </source>
</evidence>
<feature type="signal peptide" evidence="1">
    <location>
        <begin position="1"/>
        <end position="19"/>
    </location>
</feature>
<proteinExistence type="predicted"/>
<name>A0A9X3C8V6_9FLAO</name>
<dbReference type="AlphaFoldDB" id="A0A9X3C8V6"/>